<dbReference type="GO" id="GO:0030425">
    <property type="term" value="C:dendrite"/>
    <property type="evidence" value="ECO:0007669"/>
    <property type="project" value="TreeGrafter"/>
</dbReference>
<keyword evidence="14" id="KW-0807">Transducer</keyword>
<evidence type="ECO:0000256" key="12">
    <source>
        <dbReference type="ARBA" id="ARBA00023170"/>
    </source>
</evidence>
<dbReference type="EMBL" id="JAACXV010000160">
    <property type="protein sequence ID" value="KAF7282686.1"/>
    <property type="molecule type" value="Genomic_DNA"/>
</dbReference>
<feature type="transmembrane region" description="Helical" evidence="19">
    <location>
        <begin position="235"/>
        <end position="256"/>
    </location>
</feature>
<evidence type="ECO:0000256" key="19">
    <source>
        <dbReference type="SAM" id="Phobius"/>
    </source>
</evidence>
<feature type="region of interest" description="Disordered" evidence="18">
    <location>
        <begin position="918"/>
        <end position="987"/>
    </location>
</feature>
<evidence type="ECO:0000256" key="13">
    <source>
        <dbReference type="ARBA" id="ARBA00023180"/>
    </source>
</evidence>
<accession>A0A834MFX9</accession>
<evidence type="ECO:0000256" key="2">
    <source>
        <dbReference type="ARBA" id="ARBA00004651"/>
    </source>
</evidence>
<dbReference type="GO" id="GO:0009888">
    <property type="term" value="P:tissue development"/>
    <property type="evidence" value="ECO:0007669"/>
    <property type="project" value="UniProtKB-ARBA"/>
</dbReference>
<keyword evidence="9" id="KW-0297">G-protein coupled receptor</keyword>
<keyword evidence="5" id="KW-1003">Cell membrane</keyword>
<evidence type="ECO:0000256" key="3">
    <source>
        <dbReference type="ARBA" id="ARBA00008077"/>
    </source>
</evidence>
<dbReference type="PANTHER" id="PTHR11309:SF35">
    <property type="entry name" value="PROTEIN SMOOTHENED"/>
    <property type="match status" value="1"/>
</dbReference>
<keyword evidence="4" id="KW-0217">Developmental protein</keyword>
<dbReference type="InterPro" id="IPR035683">
    <property type="entry name" value="SMO_7TM"/>
</dbReference>
<feature type="domain" description="G-protein coupled receptors family 2 profile 2" evidence="22">
    <location>
        <begin position="233"/>
        <end position="501"/>
    </location>
</feature>
<dbReference type="Pfam" id="PF01534">
    <property type="entry name" value="Frizzled"/>
    <property type="match status" value="1"/>
</dbReference>
<organism evidence="23 24">
    <name type="scientific">Rhynchophorus ferrugineus</name>
    <name type="common">Red palm weevil</name>
    <name type="synonym">Curculio ferrugineus</name>
    <dbReference type="NCBI Taxonomy" id="354439"/>
    <lineage>
        <taxon>Eukaryota</taxon>
        <taxon>Metazoa</taxon>
        <taxon>Ecdysozoa</taxon>
        <taxon>Arthropoda</taxon>
        <taxon>Hexapoda</taxon>
        <taxon>Insecta</taxon>
        <taxon>Pterygota</taxon>
        <taxon>Neoptera</taxon>
        <taxon>Endopterygota</taxon>
        <taxon>Coleoptera</taxon>
        <taxon>Polyphaga</taxon>
        <taxon>Cucujiformia</taxon>
        <taxon>Curculionidae</taxon>
        <taxon>Dryophthorinae</taxon>
        <taxon>Rhynchophorus</taxon>
    </lineage>
</organism>
<comment type="subcellular location">
    <subcellularLocation>
        <location evidence="2">Cell membrane</location>
        <topology evidence="2">Multi-pass membrane protein</topology>
    </subcellularLocation>
    <subcellularLocation>
        <location evidence="1">Cell projection</location>
        <location evidence="1">Cilium</location>
    </subcellularLocation>
</comment>
<feature type="region of interest" description="Disordered" evidence="18">
    <location>
        <begin position="816"/>
        <end position="879"/>
    </location>
</feature>
<evidence type="ECO:0000256" key="16">
    <source>
        <dbReference type="ARBA" id="ARBA00035037"/>
    </source>
</evidence>
<dbReference type="InterPro" id="IPR041771">
    <property type="entry name" value="SMO_CRD"/>
</dbReference>
<dbReference type="SMART" id="SM01330">
    <property type="entry name" value="Frizzled"/>
    <property type="match status" value="1"/>
</dbReference>
<dbReference type="CDD" id="cd15030">
    <property type="entry name" value="7tmF_SMO_homolog"/>
    <property type="match status" value="1"/>
</dbReference>
<dbReference type="GO" id="GO:0005929">
    <property type="term" value="C:cilium"/>
    <property type="evidence" value="ECO:0007669"/>
    <property type="project" value="UniProtKB-SubCell"/>
</dbReference>
<dbReference type="InterPro" id="IPR015526">
    <property type="entry name" value="Frizzled/SFRP"/>
</dbReference>
<dbReference type="GO" id="GO:0007389">
    <property type="term" value="P:pattern specification process"/>
    <property type="evidence" value="ECO:0007669"/>
    <property type="project" value="TreeGrafter"/>
</dbReference>
<dbReference type="PROSITE" id="PS50038">
    <property type="entry name" value="FZ"/>
    <property type="match status" value="1"/>
</dbReference>
<feature type="signal peptide" evidence="20">
    <location>
        <begin position="1"/>
        <end position="18"/>
    </location>
</feature>
<evidence type="ECO:0000313" key="24">
    <source>
        <dbReference type="Proteomes" id="UP000625711"/>
    </source>
</evidence>
<evidence type="ECO:0000256" key="5">
    <source>
        <dbReference type="ARBA" id="ARBA00022475"/>
    </source>
</evidence>
<dbReference type="InterPro" id="IPR000539">
    <property type="entry name" value="Frizzled/Smoothened_7TM"/>
</dbReference>
<dbReference type="PRINTS" id="PR00489">
    <property type="entry name" value="FRIZZLED"/>
</dbReference>
<dbReference type="PROSITE" id="PS50261">
    <property type="entry name" value="G_PROTEIN_RECEP_F2_4"/>
    <property type="match status" value="1"/>
</dbReference>
<reference evidence="23" key="1">
    <citation type="submission" date="2020-08" db="EMBL/GenBank/DDBJ databases">
        <title>Genome sequencing and assembly of the red palm weevil Rhynchophorus ferrugineus.</title>
        <authorList>
            <person name="Dias G.B."/>
            <person name="Bergman C.M."/>
            <person name="Manee M."/>
        </authorList>
    </citation>
    <scope>NUCLEOTIDE SEQUENCE</scope>
    <source>
        <strain evidence="23">AA-2017</strain>
        <tissue evidence="23">Whole larva</tissue>
    </source>
</reference>
<feature type="compositionally biased region" description="Basic and acidic residues" evidence="18">
    <location>
        <begin position="953"/>
        <end position="987"/>
    </location>
</feature>
<evidence type="ECO:0000256" key="8">
    <source>
        <dbReference type="ARBA" id="ARBA00022989"/>
    </source>
</evidence>
<comment type="similarity">
    <text evidence="3">Belongs to the G-protein coupled receptor Fz/Smo family.</text>
</comment>
<dbReference type="GO" id="GO:0005886">
    <property type="term" value="C:plasma membrane"/>
    <property type="evidence" value="ECO:0007669"/>
    <property type="project" value="UniProtKB-SubCell"/>
</dbReference>
<dbReference type="GO" id="GO:0007417">
    <property type="term" value="P:central nervous system development"/>
    <property type="evidence" value="ECO:0007669"/>
    <property type="project" value="TreeGrafter"/>
</dbReference>
<evidence type="ECO:0000256" key="15">
    <source>
        <dbReference type="ARBA" id="ARBA00023273"/>
    </source>
</evidence>
<feature type="chain" id="PRO_5032627959" description="Protein smoothened" evidence="20">
    <location>
        <begin position="19"/>
        <end position="1013"/>
    </location>
</feature>
<proteinExistence type="inferred from homology"/>
<protein>
    <recommendedName>
        <fullName evidence="16">Protein smoothened</fullName>
    </recommendedName>
</protein>
<evidence type="ECO:0000256" key="6">
    <source>
        <dbReference type="ARBA" id="ARBA00022692"/>
    </source>
</evidence>
<dbReference type="Gene3D" id="1.20.1070.10">
    <property type="entry name" value="Rhodopsin 7-helix transmembrane proteins"/>
    <property type="match status" value="1"/>
</dbReference>
<feature type="compositionally biased region" description="Basic residues" evidence="18">
    <location>
        <begin position="935"/>
        <end position="952"/>
    </location>
</feature>
<dbReference type="CDD" id="cd07451">
    <property type="entry name" value="CRD_SMO"/>
    <property type="match status" value="1"/>
</dbReference>
<feature type="transmembrane region" description="Helical" evidence="19">
    <location>
        <begin position="268"/>
        <end position="290"/>
    </location>
</feature>
<keyword evidence="10 19" id="KW-0472">Membrane</keyword>
<keyword evidence="6 19" id="KW-0812">Transmembrane</keyword>
<evidence type="ECO:0000256" key="9">
    <source>
        <dbReference type="ARBA" id="ARBA00023040"/>
    </source>
</evidence>
<keyword evidence="12" id="KW-0675">Receptor</keyword>
<dbReference type="GO" id="GO:0005113">
    <property type="term" value="F:patched binding"/>
    <property type="evidence" value="ECO:0007669"/>
    <property type="project" value="TreeGrafter"/>
</dbReference>
<dbReference type="InterPro" id="IPR036790">
    <property type="entry name" value="Frizzled_dom_sf"/>
</dbReference>
<evidence type="ECO:0000313" key="23">
    <source>
        <dbReference type="EMBL" id="KAF7282686.1"/>
    </source>
</evidence>
<evidence type="ECO:0000256" key="18">
    <source>
        <dbReference type="SAM" id="MobiDB-lite"/>
    </source>
</evidence>
<feature type="region of interest" description="Disordered" evidence="18">
    <location>
        <begin position="892"/>
        <end position="911"/>
    </location>
</feature>
<feature type="transmembrane region" description="Helical" evidence="19">
    <location>
        <begin position="363"/>
        <end position="385"/>
    </location>
</feature>
<evidence type="ECO:0000259" key="22">
    <source>
        <dbReference type="PROSITE" id="PS50261"/>
    </source>
</evidence>
<keyword evidence="11" id="KW-1015">Disulfide bond</keyword>
<dbReference type="OrthoDB" id="10064659at2759"/>
<dbReference type="PANTHER" id="PTHR11309">
    <property type="entry name" value="FRIZZLED"/>
    <property type="match status" value="1"/>
</dbReference>
<keyword evidence="24" id="KW-1185">Reference proteome</keyword>
<dbReference type="InterPro" id="IPR017981">
    <property type="entry name" value="GPCR_2-like_7TM"/>
</dbReference>
<name>A0A834MFX9_RHYFE</name>
<dbReference type="GO" id="GO:0007224">
    <property type="term" value="P:smoothened signaling pathway"/>
    <property type="evidence" value="ECO:0007669"/>
    <property type="project" value="TreeGrafter"/>
</dbReference>
<dbReference type="SMART" id="SM00063">
    <property type="entry name" value="FRI"/>
    <property type="match status" value="1"/>
</dbReference>
<dbReference type="AlphaFoldDB" id="A0A834MFX9"/>
<feature type="compositionally biased region" description="Basic and acidic residues" evidence="18">
    <location>
        <begin position="919"/>
        <end position="934"/>
    </location>
</feature>
<comment type="caution">
    <text evidence="23">The sequence shown here is derived from an EMBL/GenBank/DDBJ whole genome shotgun (WGS) entry which is preliminary data.</text>
</comment>
<feature type="transmembrane region" description="Helical" evidence="19">
    <location>
        <begin position="405"/>
        <end position="431"/>
    </location>
</feature>
<feature type="transmembrane region" description="Helical" evidence="19">
    <location>
        <begin position="318"/>
        <end position="343"/>
    </location>
</feature>
<feature type="transmembrane region" description="Helical" evidence="19">
    <location>
        <begin position="452"/>
        <end position="476"/>
    </location>
</feature>
<dbReference type="Gene3D" id="1.10.2000.10">
    <property type="entry name" value="Frizzled cysteine-rich domain"/>
    <property type="match status" value="1"/>
</dbReference>
<evidence type="ECO:0000256" key="17">
    <source>
        <dbReference type="PROSITE-ProRule" id="PRU00090"/>
    </source>
</evidence>
<sequence length="1013" mass="115798">MLFIFVCLSSFIYIHCHSATILDEGTNSTADTGNFLDSPYIRHKSKGKGLGYLDKSLFDINPQYCKRNAKCEDLETTKCMGAKLPYHVTTLDLTDLSSQAKVQEKLQLYEQYLRYIPKCWAVIQPFLCALYMPKCVDGSVDLPSREMCRITLEPCKIIYNSTVFPEFFNCEDERLFPSKCRNDIHEMKFNTTGYCMEPLIKTDKVEWYFKDVEGCGLHCKDSRYTENENYQIHKLITYCALICIILNLFTVMTFVIDWKTANKYPAKAIFYVNICFAISYGGWLVQFIGYDTREDIVCKKDGTLRKSEPSATENLSCVVVFFMVYYFLIAGLVWFMIFSYAWYMSSLQALVNIQKKVDKKGAYFQLVAWSLPLILTITTMAIGEIDGDYTMGICFVGFVNMSARAGLLLAPLIAAMIVSVYIIVRGLTLLIKVKIESKEVISLHSARKIQSNIVRMTVFTIFMVVFCIVTIGYHVYEAVNRDQWNESLENYIVCKLTSFSTDHSHCKQSKRPSVAMLQLQLLALFGKGIAMASWIWCDATLHAWGRYIQKKFHGEIEEPMKIQKHKIIARAFAKRKEFNKGGKISIFSQNHTDPVGLQFDLNSAASNELSTTFAKNLPRLVNRRQAIPNEVTPSEASYNQSIDSDFSLNYRHVSIESRRNSGDSQVSVQIAELKATRKVNSRRHRRHNKHYFRSHSRNIGNSSQVLSRTKRDSSTSLDSHLHILNALTSGNDVKNLHPNLNRRTANAGLDGAHFGHLFSNGRLVLPYTGSEDENVSVTISESKINMRVANPNLDLNDQFTIRQLKEGLNIHHISTSECEDEKRSNKDCDQEKRYSRSGRDSHSSKRSKRSKKSRKKYTSDSDSCDGFHQKGHSESSSCPEIKQLVQSSLNSAASAGFEKNRSSRQSKTSMDVAVQANAHDLDFEMNKKNDDNKLSKSKQAKTRENKKYRRANKYKENDTDMSKNADKIRRSKEKYRSDGNAQEKQKIFAETNDKYSEYTSTILSSFSHREEVE</sequence>
<feature type="domain" description="FZ" evidence="21">
    <location>
        <begin position="66"/>
        <end position="198"/>
    </location>
</feature>
<dbReference type="GO" id="GO:0071679">
    <property type="term" value="P:commissural neuron axon guidance"/>
    <property type="evidence" value="ECO:0007669"/>
    <property type="project" value="TreeGrafter"/>
</dbReference>
<dbReference type="Pfam" id="PF01392">
    <property type="entry name" value="Fz"/>
    <property type="match status" value="1"/>
</dbReference>
<evidence type="ECO:0000256" key="14">
    <source>
        <dbReference type="ARBA" id="ARBA00023224"/>
    </source>
</evidence>
<keyword evidence="8 19" id="KW-1133">Transmembrane helix</keyword>
<dbReference type="SUPFAM" id="SSF63501">
    <property type="entry name" value="Frizzled cysteine-rich domain"/>
    <property type="match status" value="1"/>
</dbReference>
<dbReference type="GO" id="GO:0004930">
    <property type="term" value="F:G protein-coupled receptor activity"/>
    <property type="evidence" value="ECO:0007669"/>
    <property type="project" value="UniProtKB-KW"/>
</dbReference>
<keyword evidence="13" id="KW-0325">Glycoprotein</keyword>
<evidence type="ECO:0000259" key="21">
    <source>
        <dbReference type="PROSITE" id="PS50038"/>
    </source>
</evidence>
<evidence type="ECO:0000256" key="11">
    <source>
        <dbReference type="ARBA" id="ARBA00023157"/>
    </source>
</evidence>
<comment type="caution">
    <text evidence="17">Lacks conserved residue(s) required for the propagation of feature annotation.</text>
</comment>
<evidence type="ECO:0000256" key="20">
    <source>
        <dbReference type="SAM" id="SignalP"/>
    </source>
</evidence>
<keyword evidence="15" id="KW-0966">Cell projection</keyword>
<evidence type="ECO:0000256" key="10">
    <source>
        <dbReference type="ARBA" id="ARBA00023136"/>
    </source>
</evidence>
<feature type="compositionally biased region" description="Basic residues" evidence="18">
    <location>
        <begin position="844"/>
        <end position="856"/>
    </location>
</feature>
<feature type="compositionally biased region" description="Basic and acidic residues" evidence="18">
    <location>
        <begin position="820"/>
        <end position="843"/>
    </location>
</feature>
<evidence type="ECO:0000256" key="4">
    <source>
        <dbReference type="ARBA" id="ARBA00022473"/>
    </source>
</evidence>
<dbReference type="Proteomes" id="UP000625711">
    <property type="component" value="Unassembled WGS sequence"/>
</dbReference>
<evidence type="ECO:0000256" key="7">
    <source>
        <dbReference type="ARBA" id="ARBA00022729"/>
    </source>
</evidence>
<evidence type="ECO:0000256" key="1">
    <source>
        <dbReference type="ARBA" id="ARBA00004138"/>
    </source>
</evidence>
<dbReference type="InterPro" id="IPR020067">
    <property type="entry name" value="Frizzled_dom"/>
</dbReference>
<gene>
    <name evidence="23" type="ORF">GWI33_002154</name>
</gene>
<keyword evidence="7 20" id="KW-0732">Signal</keyword>